<dbReference type="Proteomes" id="UP000654075">
    <property type="component" value="Unassembled WGS sequence"/>
</dbReference>
<dbReference type="AlphaFoldDB" id="A0A813FW67"/>
<accession>A0A813FW67</accession>
<evidence type="ECO:0000313" key="1">
    <source>
        <dbReference type="EMBL" id="CAE8618701.1"/>
    </source>
</evidence>
<dbReference type="SUPFAM" id="SSF52540">
    <property type="entry name" value="P-loop containing nucleoside triphosphate hydrolases"/>
    <property type="match status" value="1"/>
</dbReference>
<organism evidence="1 2">
    <name type="scientific">Polarella glacialis</name>
    <name type="common">Dinoflagellate</name>
    <dbReference type="NCBI Taxonomy" id="89957"/>
    <lineage>
        <taxon>Eukaryota</taxon>
        <taxon>Sar</taxon>
        <taxon>Alveolata</taxon>
        <taxon>Dinophyceae</taxon>
        <taxon>Suessiales</taxon>
        <taxon>Suessiaceae</taxon>
        <taxon>Polarella</taxon>
    </lineage>
</organism>
<reference evidence="1" key="1">
    <citation type="submission" date="2021-02" db="EMBL/GenBank/DDBJ databases">
        <authorList>
            <person name="Dougan E. K."/>
            <person name="Rhodes N."/>
            <person name="Thang M."/>
            <person name="Chan C."/>
        </authorList>
    </citation>
    <scope>NUCLEOTIDE SEQUENCE</scope>
</reference>
<protein>
    <submittedName>
        <fullName evidence="1">Uncharacterized protein</fullName>
    </submittedName>
</protein>
<keyword evidence="2" id="KW-1185">Reference proteome</keyword>
<proteinExistence type="predicted"/>
<dbReference type="OrthoDB" id="434633at2759"/>
<dbReference type="Gene3D" id="3.40.50.300">
    <property type="entry name" value="P-loop containing nucleotide triphosphate hydrolases"/>
    <property type="match status" value="1"/>
</dbReference>
<name>A0A813FW67_POLGL</name>
<gene>
    <name evidence="1" type="ORF">PGLA1383_LOCUS36304</name>
</gene>
<dbReference type="InterPro" id="IPR027417">
    <property type="entry name" value="P-loop_NTPase"/>
</dbReference>
<comment type="caution">
    <text evidence="1">The sequence shown here is derived from an EMBL/GenBank/DDBJ whole genome shotgun (WGS) entry which is preliminary data.</text>
</comment>
<evidence type="ECO:0000313" key="2">
    <source>
        <dbReference type="Proteomes" id="UP000654075"/>
    </source>
</evidence>
<dbReference type="EMBL" id="CAJNNV010026639">
    <property type="protein sequence ID" value="CAE8618701.1"/>
    <property type="molecule type" value="Genomic_DNA"/>
</dbReference>
<sequence length="623" mass="68547">MSFGRTLRTSAQFGLAALSLTSAFDELPDFDGIELQDIVRVAYGLQQGDLDCQAESRDRQILDALRRYGAIPDSCFGGGFSRAFCCSSKQSACFTAHTGMAYTQCCEETDYCFRAFQSVVARTHFESCIAFLQCGGPLFLPCVTWNLGVDEPFDNRFAMTLLKEGHVRCFVLKLFANPSSVDKVLVFGLDVWFLGVCLPRICDEPAVKAHLEDFFLSVPLARITGNRVTRLSELQAIEIEELIHWAQLELDFAIIGPPNSGTSSVHGALMSLPGVRFIGDSIDEMDLPVAWQRTAELWGWRCTAPPMVPASWASGLGIELRSQGGGDPEGVPGRTLVGFRNPKLVYSQICLENLMSIPGFRILAMWRDPIEWMWSSLHRAFEHFNVSSEDAHGAWLEMSGEGEASAAPRADSLHASGGGIPELLFWRLGVPVNRANALAATTFGKLADSLADRFAVVDFELIRSRQRGDKQRLLQRLGRFLGLSAPFLGVSNFSAAQLLSHNVRRRRAASGNTWDLCSDENGLANITRSLEEFFDDEYIAAAANKVLWSRCWQDMACGNCSCEADSAVRGHKALQQQTLRDPKYNNNYKKNNYLYLAATGLMTSLSCAPPGTGASAEATPTSF</sequence>